<reference evidence="2" key="1">
    <citation type="journal article" date="2019" name="Int. J. Syst. Evol. Microbiol.">
        <title>The Global Catalogue of Microorganisms (GCM) 10K type strain sequencing project: providing services to taxonomists for standard genome sequencing and annotation.</title>
        <authorList>
            <consortium name="The Broad Institute Genomics Platform"/>
            <consortium name="The Broad Institute Genome Sequencing Center for Infectious Disease"/>
            <person name="Wu L."/>
            <person name="Ma J."/>
        </authorList>
    </citation>
    <scope>NUCLEOTIDE SEQUENCE [LARGE SCALE GENOMIC DNA]</scope>
    <source>
        <strain evidence="2">JCM 11444</strain>
    </source>
</reference>
<organism evidence="1 2">
    <name type="scientific">Streptomyces rhizosphaericus</name>
    <dbReference type="NCBI Taxonomy" id="114699"/>
    <lineage>
        <taxon>Bacteria</taxon>
        <taxon>Bacillati</taxon>
        <taxon>Actinomycetota</taxon>
        <taxon>Actinomycetes</taxon>
        <taxon>Kitasatosporales</taxon>
        <taxon>Streptomycetaceae</taxon>
        <taxon>Streptomyces</taxon>
        <taxon>Streptomyces violaceusniger group</taxon>
    </lineage>
</organism>
<comment type="caution">
    <text evidence="1">The sequence shown here is derived from an EMBL/GenBank/DDBJ whole genome shotgun (WGS) entry which is preliminary data.</text>
</comment>
<evidence type="ECO:0000313" key="1">
    <source>
        <dbReference type="EMBL" id="GAA0944796.1"/>
    </source>
</evidence>
<dbReference type="EMBL" id="BAAAID010000048">
    <property type="protein sequence ID" value="GAA0944796.1"/>
    <property type="molecule type" value="Genomic_DNA"/>
</dbReference>
<gene>
    <name evidence="1" type="ORF">GCM10009575_063130</name>
</gene>
<evidence type="ECO:0000313" key="2">
    <source>
        <dbReference type="Proteomes" id="UP001500418"/>
    </source>
</evidence>
<proteinExistence type="predicted"/>
<name>A0ABP4B1T1_9ACTN</name>
<dbReference type="Proteomes" id="UP001500418">
    <property type="component" value="Unassembled WGS sequence"/>
</dbReference>
<sequence>MGQVLDMESVGDREVMGVRSGKPNTVLVACLDELGWSPKVLARKLNRVFGVGTVAESAPYHW</sequence>
<accession>A0ABP4B1T1</accession>
<keyword evidence="2" id="KW-1185">Reference proteome</keyword>
<protein>
    <submittedName>
        <fullName evidence="1">Uncharacterized protein</fullName>
    </submittedName>
</protein>